<evidence type="ECO:0000313" key="1">
    <source>
        <dbReference type="EMBL" id="MDT7043953.1"/>
    </source>
</evidence>
<reference evidence="1 2" key="1">
    <citation type="journal article" date="2023" name="ISME J.">
        <title>Cultivation and genomic characterization of novel and ubiquitous marine nitrite-oxidizing bacteria from the Nitrospirales.</title>
        <authorList>
            <person name="Mueller A.J."/>
            <person name="Daebeler A."/>
            <person name="Herbold C.W."/>
            <person name="Kirkegaard R.H."/>
            <person name="Daims H."/>
        </authorList>
    </citation>
    <scope>NUCLEOTIDE SEQUENCE [LARGE SCALE GENOMIC DNA]</scope>
    <source>
        <strain evidence="1 2">EB</strain>
    </source>
</reference>
<comment type="caution">
    <text evidence="1">The sequence shown here is derived from an EMBL/GenBank/DDBJ whole genome shotgun (WGS) entry which is preliminary data.</text>
</comment>
<evidence type="ECO:0000313" key="2">
    <source>
        <dbReference type="Proteomes" id="UP001250932"/>
    </source>
</evidence>
<evidence type="ECO:0008006" key="3">
    <source>
        <dbReference type="Google" id="ProtNLM"/>
    </source>
</evidence>
<dbReference type="Proteomes" id="UP001250932">
    <property type="component" value="Unassembled WGS sequence"/>
</dbReference>
<dbReference type="EMBL" id="JAQOUE010000002">
    <property type="protein sequence ID" value="MDT7043953.1"/>
    <property type="molecule type" value="Genomic_DNA"/>
</dbReference>
<gene>
    <name evidence="1" type="ORF">PPG34_16495</name>
</gene>
<sequence length="96" mass="10651">MARAPVNLADPDQILTFLADVSLKGEGLTTDSLMEYVLDEGFTEPTYLSAKGEDPEAYYKGEPNAWAVYQIREWKRVLVISDGGGRGRRAQITETP</sequence>
<keyword evidence="2" id="KW-1185">Reference proteome</keyword>
<dbReference type="RefSeq" id="WP_313834539.1">
    <property type="nucleotide sequence ID" value="NZ_JAQOUE010000002.1"/>
</dbReference>
<organism evidence="1 2">
    <name type="scientific">Candidatus Nitronereus thalassa</name>
    <dbReference type="NCBI Taxonomy" id="3020898"/>
    <lineage>
        <taxon>Bacteria</taxon>
        <taxon>Pseudomonadati</taxon>
        <taxon>Nitrospirota</taxon>
        <taxon>Nitrospiria</taxon>
        <taxon>Nitrospirales</taxon>
        <taxon>Nitrospiraceae</taxon>
        <taxon>Candidatus Nitronereus</taxon>
    </lineage>
</organism>
<protein>
    <recommendedName>
        <fullName evidence="3">Restriction endonuclease</fullName>
    </recommendedName>
</protein>
<proteinExistence type="predicted"/>
<accession>A0ABU3KC36</accession>
<name>A0ABU3KC36_9BACT</name>